<organism evidence="10 11">
    <name type="scientific">Candidatus Scalindua rubra</name>
    <dbReference type="NCBI Taxonomy" id="1872076"/>
    <lineage>
        <taxon>Bacteria</taxon>
        <taxon>Pseudomonadati</taxon>
        <taxon>Planctomycetota</taxon>
        <taxon>Candidatus Brocadiia</taxon>
        <taxon>Candidatus Brocadiales</taxon>
        <taxon>Candidatus Scalinduaceae</taxon>
        <taxon>Candidatus Scalindua</taxon>
    </lineage>
</organism>
<dbReference type="InterPro" id="IPR050264">
    <property type="entry name" value="Bact_CCA-adding_enz_type3_sf"/>
</dbReference>
<dbReference type="InterPro" id="IPR002646">
    <property type="entry name" value="PolA_pol_head_dom"/>
</dbReference>
<dbReference type="InterPro" id="IPR003607">
    <property type="entry name" value="HD/PDEase_dom"/>
</dbReference>
<dbReference type="GO" id="GO:0008033">
    <property type="term" value="P:tRNA processing"/>
    <property type="evidence" value="ECO:0007669"/>
    <property type="project" value="UniProtKB-KW"/>
</dbReference>
<evidence type="ECO:0000256" key="6">
    <source>
        <dbReference type="ARBA" id="ARBA00022741"/>
    </source>
</evidence>
<evidence type="ECO:0000256" key="3">
    <source>
        <dbReference type="ARBA" id="ARBA00022694"/>
    </source>
</evidence>
<keyword evidence="2 8" id="KW-0808">Transferase</keyword>
<gene>
    <name evidence="10" type="primary">papS</name>
    <name evidence="10" type="ORF">SCARUB_00007</name>
</gene>
<dbReference type="PROSITE" id="PS51831">
    <property type="entry name" value="HD"/>
    <property type="match status" value="1"/>
</dbReference>
<sequence length="456" mass="52015">MKKINDKAELGSRKNLLKETAIDIVKRLRKRGFSALFAGGCVRDMLMGSVPEDYDIATDARPNDILNIFKRTVPVGVHYGVVLVIENDSEFEVATFRSDGTYSDGRHPDTVTFCDARGDALRRDFTINGMFYDPIDDKYFDYVGGRNDLKAHIIRAVGDPFERFNEDRLRMIRAVRFACRFNYNIEGQTAEAIKKLCDKVLTVSAERIRDELEKILMGPNPHTGIKMLDDLNLLNEVLPEVTAMKGVRQPDNYHPEGDVFIHTLLALSELDTTRKSKDLLGSLELAMAVLLHDIGKPVTFEIADRIRFNNHDNIGAEMAEKICERLRMSNAEKERITWLVKKHLYLRNAQKMRISKLKRLFAHEGYPELAELYRVDSLSSTGNLDDYAFCQDMFEKLKEEEIKPEPLINGNDLIALGLKPGPIFSKILDTIKDEQLEQKITTKEEALKRAKELVTS</sequence>
<dbReference type="SUPFAM" id="SSF81891">
    <property type="entry name" value="Poly A polymerase C-terminal region-like"/>
    <property type="match status" value="1"/>
</dbReference>
<dbReference type="AlphaFoldDB" id="A0A1E3XGJ2"/>
<evidence type="ECO:0000313" key="11">
    <source>
        <dbReference type="Proteomes" id="UP000094056"/>
    </source>
</evidence>
<comment type="caution">
    <text evidence="10">The sequence shown here is derived from an EMBL/GenBank/DDBJ whole genome shotgun (WGS) entry which is preliminary data.</text>
</comment>
<dbReference type="Pfam" id="PF01743">
    <property type="entry name" value="PolyA_pol"/>
    <property type="match status" value="1"/>
</dbReference>
<keyword evidence="5" id="KW-0479">Metal-binding</keyword>
<dbReference type="CDD" id="cd05398">
    <property type="entry name" value="NT_ClassII-CCAase"/>
    <property type="match status" value="1"/>
</dbReference>
<dbReference type="EC" id="2.7.7.19" evidence="10"/>
<reference evidence="10 11" key="1">
    <citation type="submission" date="2016-07" db="EMBL/GenBank/DDBJ databases">
        <title>Draft genome of Scalindua rubra, obtained from a brine-seawater interface in the Red Sea, sheds light on salt adaptation in anammox bacteria.</title>
        <authorList>
            <person name="Speth D.R."/>
            <person name="Lagkouvardos I."/>
            <person name="Wang Y."/>
            <person name="Qian P.-Y."/>
            <person name="Dutilh B.E."/>
            <person name="Jetten M.S."/>
        </authorList>
    </citation>
    <scope>NUCLEOTIDE SEQUENCE [LARGE SCALE GENOMIC DNA]</scope>
    <source>
        <strain evidence="10">BSI-1</strain>
    </source>
</reference>
<dbReference type="CDD" id="cd00077">
    <property type="entry name" value="HDc"/>
    <property type="match status" value="1"/>
</dbReference>
<dbReference type="InterPro" id="IPR006675">
    <property type="entry name" value="HDIG_dom"/>
</dbReference>
<dbReference type="Gene3D" id="1.10.3090.10">
    <property type="entry name" value="cca-adding enzyme, domain 2"/>
    <property type="match status" value="1"/>
</dbReference>
<dbReference type="Gene3D" id="3.30.460.10">
    <property type="entry name" value="Beta Polymerase, domain 2"/>
    <property type="match status" value="1"/>
</dbReference>
<dbReference type="PANTHER" id="PTHR46173">
    <property type="entry name" value="CCA TRNA NUCLEOTIDYLTRANSFERASE 1, MITOCHONDRIAL"/>
    <property type="match status" value="1"/>
</dbReference>
<dbReference type="NCBIfam" id="TIGR00277">
    <property type="entry name" value="HDIG"/>
    <property type="match status" value="1"/>
</dbReference>
<dbReference type="GO" id="GO:0000049">
    <property type="term" value="F:tRNA binding"/>
    <property type="evidence" value="ECO:0007669"/>
    <property type="project" value="TreeGrafter"/>
</dbReference>
<dbReference type="PANTHER" id="PTHR46173:SF1">
    <property type="entry name" value="CCA TRNA NUCLEOTIDYLTRANSFERASE 1, MITOCHONDRIAL"/>
    <property type="match status" value="1"/>
</dbReference>
<dbReference type="Pfam" id="PF01966">
    <property type="entry name" value="HD"/>
    <property type="match status" value="1"/>
</dbReference>
<dbReference type="Proteomes" id="UP000094056">
    <property type="component" value="Unassembled WGS sequence"/>
</dbReference>
<evidence type="ECO:0000256" key="1">
    <source>
        <dbReference type="ARBA" id="ARBA00001946"/>
    </source>
</evidence>
<keyword evidence="6" id="KW-0547">Nucleotide-binding</keyword>
<evidence type="ECO:0000256" key="4">
    <source>
        <dbReference type="ARBA" id="ARBA00022695"/>
    </source>
</evidence>
<feature type="domain" description="HD" evidence="9">
    <location>
        <begin position="259"/>
        <end position="363"/>
    </location>
</feature>
<keyword evidence="4 10" id="KW-0548">Nucleotidyltransferase</keyword>
<keyword evidence="8" id="KW-0694">RNA-binding</keyword>
<dbReference type="SUPFAM" id="SSF81301">
    <property type="entry name" value="Nucleotidyltransferase"/>
    <property type="match status" value="1"/>
</dbReference>
<dbReference type="InterPro" id="IPR043519">
    <property type="entry name" value="NT_sf"/>
</dbReference>
<evidence type="ECO:0000256" key="5">
    <source>
        <dbReference type="ARBA" id="ARBA00022723"/>
    </source>
</evidence>
<dbReference type="Pfam" id="PF12627">
    <property type="entry name" value="PolyA_pol_RNAbd"/>
    <property type="match status" value="1"/>
</dbReference>
<evidence type="ECO:0000256" key="8">
    <source>
        <dbReference type="RuleBase" id="RU003953"/>
    </source>
</evidence>
<evidence type="ECO:0000259" key="9">
    <source>
        <dbReference type="PROSITE" id="PS51831"/>
    </source>
</evidence>
<protein>
    <submittedName>
        <fullName evidence="10">Poly(A) polymerase</fullName>
        <ecNumber evidence="10">2.7.7.19</ecNumber>
    </submittedName>
</protein>
<evidence type="ECO:0000256" key="7">
    <source>
        <dbReference type="ARBA" id="ARBA00022842"/>
    </source>
</evidence>
<name>A0A1E3XGJ2_9BACT</name>
<comment type="similarity">
    <text evidence="8">Belongs to the tRNA nucleotidyltransferase/poly(A) polymerase family.</text>
</comment>
<keyword evidence="3" id="KW-0819">tRNA processing</keyword>
<dbReference type="GO" id="GO:0000166">
    <property type="term" value="F:nucleotide binding"/>
    <property type="evidence" value="ECO:0007669"/>
    <property type="project" value="UniProtKB-KW"/>
</dbReference>
<evidence type="ECO:0000313" key="10">
    <source>
        <dbReference type="EMBL" id="ODS34747.1"/>
    </source>
</evidence>
<dbReference type="InterPro" id="IPR032828">
    <property type="entry name" value="PolyA_RNA-bd"/>
</dbReference>
<accession>A0A1E3XGJ2</accession>
<comment type="cofactor">
    <cofactor evidence="1">
        <name>Mg(2+)</name>
        <dbReference type="ChEBI" id="CHEBI:18420"/>
    </cofactor>
</comment>
<proteinExistence type="inferred from homology"/>
<keyword evidence="7" id="KW-0460">Magnesium</keyword>
<dbReference type="PATRIC" id="fig|1872076.5.peg.10"/>
<dbReference type="GO" id="GO:0046872">
    <property type="term" value="F:metal ion binding"/>
    <property type="evidence" value="ECO:0007669"/>
    <property type="project" value="UniProtKB-KW"/>
</dbReference>
<evidence type="ECO:0000256" key="2">
    <source>
        <dbReference type="ARBA" id="ARBA00022679"/>
    </source>
</evidence>
<dbReference type="GO" id="GO:1990817">
    <property type="term" value="F:poly(A) RNA polymerase activity"/>
    <property type="evidence" value="ECO:0007669"/>
    <property type="project" value="UniProtKB-EC"/>
</dbReference>
<dbReference type="InterPro" id="IPR006674">
    <property type="entry name" value="HD_domain"/>
</dbReference>
<dbReference type="EMBL" id="MAYW01000001">
    <property type="protein sequence ID" value="ODS34747.1"/>
    <property type="molecule type" value="Genomic_DNA"/>
</dbReference>